<dbReference type="InterPro" id="IPR052158">
    <property type="entry name" value="INH-QAR"/>
</dbReference>
<protein>
    <submittedName>
        <fullName evidence="2">DJ-1/PfpI family protein</fullName>
    </submittedName>
</protein>
<dbReference type="CDD" id="cd03139">
    <property type="entry name" value="GATase1_PfpI_2"/>
    <property type="match status" value="1"/>
</dbReference>
<dbReference type="PANTHER" id="PTHR43130">
    <property type="entry name" value="ARAC-FAMILY TRANSCRIPTIONAL REGULATOR"/>
    <property type="match status" value="1"/>
</dbReference>
<dbReference type="EMBL" id="FMZZ01000018">
    <property type="protein sequence ID" value="SDD80400.1"/>
    <property type="molecule type" value="Genomic_DNA"/>
</dbReference>
<sequence>MRIVIPLYPGFTALDAVGPYEVLRLMPDAEVVFASAHPGPVRADSQVLEITADAALDDIDSCDILVVPGGPEARTPPEHLVRWLAAVHPTTLWTTSVCTGALILCAADILYEGLDATTHWVAAQQLRKYGVRYLPDRVVFQERHRIITSAGVSAGIDMALALVARVTDQVTAEAIQLIVQYDPQPPFHAGSPTTASDAARERAREILDTLPPVPSDIPPPRHEEPLTVRTRQGRRLREFLRREQRT</sequence>
<evidence type="ECO:0000313" key="3">
    <source>
        <dbReference type="Proteomes" id="UP000199501"/>
    </source>
</evidence>
<dbReference type="GO" id="GO:0006355">
    <property type="term" value="P:regulation of DNA-templated transcription"/>
    <property type="evidence" value="ECO:0007669"/>
    <property type="project" value="TreeGrafter"/>
</dbReference>
<feature type="domain" description="DJ-1/PfpI" evidence="1">
    <location>
        <begin position="1"/>
        <end position="164"/>
    </location>
</feature>
<gene>
    <name evidence="2" type="ORF">SAMN05216174_11873</name>
</gene>
<dbReference type="RefSeq" id="WP_091456470.1">
    <property type="nucleotide sequence ID" value="NZ_FMZZ01000018.1"/>
</dbReference>
<keyword evidence="3" id="KW-1185">Reference proteome</keyword>
<accession>A0A1G6XQH5</accession>
<dbReference type="InterPro" id="IPR029062">
    <property type="entry name" value="Class_I_gatase-like"/>
</dbReference>
<dbReference type="Proteomes" id="UP000199501">
    <property type="component" value="Unassembled WGS sequence"/>
</dbReference>
<dbReference type="PANTHER" id="PTHR43130:SF2">
    <property type="entry name" value="DJ-1_PFPI DOMAIN-CONTAINING PROTEIN"/>
    <property type="match status" value="1"/>
</dbReference>
<dbReference type="STRING" id="1271860.SAMN05216174_11873"/>
<name>A0A1G6XQH5_9PSEU</name>
<dbReference type="OrthoDB" id="4265717at2"/>
<evidence type="ECO:0000259" key="1">
    <source>
        <dbReference type="Pfam" id="PF01965"/>
    </source>
</evidence>
<reference evidence="3" key="1">
    <citation type="submission" date="2016-10" db="EMBL/GenBank/DDBJ databases">
        <authorList>
            <person name="Varghese N."/>
            <person name="Submissions S."/>
        </authorList>
    </citation>
    <scope>NUCLEOTIDE SEQUENCE [LARGE SCALE GENOMIC DNA]</scope>
    <source>
        <strain evidence="3">IBRC-M 10403</strain>
    </source>
</reference>
<dbReference type="Gene3D" id="3.40.50.880">
    <property type="match status" value="1"/>
</dbReference>
<proteinExistence type="predicted"/>
<organism evidence="2 3">
    <name type="scientific">Actinokineospora iranica</name>
    <dbReference type="NCBI Taxonomy" id="1271860"/>
    <lineage>
        <taxon>Bacteria</taxon>
        <taxon>Bacillati</taxon>
        <taxon>Actinomycetota</taxon>
        <taxon>Actinomycetes</taxon>
        <taxon>Pseudonocardiales</taxon>
        <taxon>Pseudonocardiaceae</taxon>
        <taxon>Actinokineospora</taxon>
    </lineage>
</organism>
<dbReference type="AlphaFoldDB" id="A0A1G6XQH5"/>
<dbReference type="InterPro" id="IPR002818">
    <property type="entry name" value="DJ-1/PfpI"/>
</dbReference>
<evidence type="ECO:0000313" key="2">
    <source>
        <dbReference type="EMBL" id="SDD80400.1"/>
    </source>
</evidence>
<dbReference type="SUPFAM" id="SSF52317">
    <property type="entry name" value="Class I glutamine amidotransferase-like"/>
    <property type="match status" value="1"/>
</dbReference>
<dbReference type="Pfam" id="PF01965">
    <property type="entry name" value="DJ-1_PfpI"/>
    <property type="match status" value="1"/>
</dbReference>